<gene>
    <name evidence="2" type="ORF">SPTER_38100</name>
</gene>
<dbReference type="RefSeq" id="WP_211367323.1">
    <property type="nucleotide sequence ID" value="NZ_CP036259.1"/>
</dbReference>
<evidence type="ECO:0000256" key="1">
    <source>
        <dbReference type="SAM" id="MobiDB-lite"/>
    </source>
</evidence>
<reference evidence="2 3" key="1">
    <citation type="submission" date="2019-02" db="EMBL/GenBank/DDBJ databases">
        <title>Closed genome of Sporomusa termitida DSM 4440.</title>
        <authorList>
            <person name="Poehlein A."/>
            <person name="Daniel R."/>
        </authorList>
    </citation>
    <scope>NUCLEOTIDE SEQUENCE [LARGE SCALE GENOMIC DNA]</scope>
    <source>
        <strain evidence="2 3">DSM 4440</strain>
    </source>
</reference>
<keyword evidence="3" id="KW-1185">Reference proteome</keyword>
<evidence type="ECO:0000313" key="3">
    <source>
        <dbReference type="Proteomes" id="UP000320776"/>
    </source>
</evidence>
<accession>A0A517DYE1</accession>
<proteinExistence type="predicted"/>
<protein>
    <submittedName>
        <fullName evidence="2">Uncharacterized protein</fullName>
    </submittedName>
</protein>
<evidence type="ECO:0000313" key="2">
    <source>
        <dbReference type="EMBL" id="QDR82384.1"/>
    </source>
</evidence>
<feature type="region of interest" description="Disordered" evidence="1">
    <location>
        <begin position="128"/>
        <end position="179"/>
    </location>
</feature>
<feature type="compositionally biased region" description="Basic and acidic residues" evidence="1">
    <location>
        <begin position="139"/>
        <end position="158"/>
    </location>
</feature>
<name>A0A517DYE1_9FIRM</name>
<dbReference type="Proteomes" id="UP000320776">
    <property type="component" value="Chromosome"/>
</dbReference>
<dbReference type="KEGG" id="sted:SPTER_38100"/>
<dbReference type="AlphaFoldDB" id="A0A517DYE1"/>
<dbReference type="EMBL" id="CP036259">
    <property type="protein sequence ID" value="QDR82384.1"/>
    <property type="molecule type" value="Genomic_DNA"/>
</dbReference>
<sequence length="179" mass="18797">MNFLRMGARILTRSAPALLLAGGAALVLTLPPVRRGLRMAAVQATKGALIVGDEVKNLTAKLRDKASDIVVEARERGGCPCPGAALTSLRSSAKVKGRQIAVATTAGVLSVQEKAKSVRDDFKDIVDEAKQRRGANQADPEKEITGTEIPHDGLEASMKDIGPASPRKGYSASSKKAPE</sequence>
<organism evidence="2 3">
    <name type="scientific">Sporomusa termitida</name>
    <dbReference type="NCBI Taxonomy" id="2377"/>
    <lineage>
        <taxon>Bacteria</taxon>
        <taxon>Bacillati</taxon>
        <taxon>Bacillota</taxon>
        <taxon>Negativicutes</taxon>
        <taxon>Selenomonadales</taxon>
        <taxon>Sporomusaceae</taxon>
        <taxon>Sporomusa</taxon>
    </lineage>
</organism>